<dbReference type="KEGG" id="foc:113205923"/>
<evidence type="ECO:0000313" key="3">
    <source>
        <dbReference type="Proteomes" id="UP000504606"/>
    </source>
</evidence>
<dbReference type="Pfam" id="PF00651">
    <property type="entry name" value="BTB"/>
    <property type="match status" value="1"/>
</dbReference>
<dbReference type="SUPFAM" id="SSF54695">
    <property type="entry name" value="POZ domain"/>
    <property type="match status" value="1"/>
</dbReference>
<reference evidence="4" key="1">
    <citation type="submission" date="2025-08" db="UniProtKB">
        <authorList>
            <consortium name="RefSeq"/>
        </authorList>
    </citation>
    <scope>IDENTIFICATION</scope>
    <source>
        <tissue evidence="4">Whole organism</tissue>
    </source>
</reference>
<evidence type="ECO:0000259" key="2">
    <source>
        <dbReference type="PROSITE" id="PS50097"/>
    </source>
</evidence>
<name>A0A6J1SDW8_FRAOC</name>
<dbReference type="AlphaFoldDB" id="A0A6J1SDW8"/>
<keyword evidence="1" id="KW-0472">Membrane</keyword>
<dbReference type="InterPro" id="IPR011333">
    <property type="entry name" value="SKP1/BTB/POZ_sf"/>
</dbReference>
<dbReference type="Gene3D" id="3.30.710.10">
    <property type="entry name" value="Potassium Channel Kv1.1, Chain A"/>
    <property type="match status" value="1"/>
</dbReference>
<feature type="transmembrane region" description="Helical" evidence="1">
    <location>
        <begin position="12"/>
        <end position="34"/>
    </location>
</feature>
<dbReference type="Proteomes" id="UP000504606">
    <property type="component" value="Unplaced"/>
</dbReference>
<accession>A0A6J1SDW8</accession>
<dbReference type="GeneID" id="113205923"/>
<dbReference type="RefSeq" id="XP_026277515.2">
    <property type="nucleotide sequence ID" value="XM_026421730.2"/>
</dbReference>
<proteinExistence type="predicted"/>
<protein>
    <submittedName>
        <fullName evidence="4">Uncharacterized protein LOC113205923</fullName>
    </submittedName>
</protein>
<keyword evidence="1" id="KW-1133">Transmembrane helix</keyword>
<dbReference type="OrthoDB" id="684045at2759"/>
<dbReference type="PROSITE" id="PS50097">
    <property type="entry name" value="BTB"/>
    <property type="match status" value="1"/>
</dbReference>
<evidence type="ECO:0000313" key="4">
    <source>
        <dbReference type="RefSeq" id="XP_026277515.2"/>
    </source>
</evidence>
<dbReference type="PANTHER" id="PTHR24413">
    <property type="entry name" value="SPECKLE-TYPE POZ PROTEIN"/>
    <property type="match status" value="1"/>
</dbReference>
<dbReference type="CDD" id="cd18186">
    <property type="entry name" value="BTB_POZ_ZBTB_KLHL-like"/>
    <property type="match status" value="1"/>
</dbReference>
<keyword evidence="3" id="KW-1185">Reference proteome</keyword>
<keyword evidence="1" id="KW-0812">Transmembrane</keyword>
<dbReference type="InterPro" id="IPR000210">
    <property type="entry name" value="BTB/POZ_dom"/>
</dbReference>
<organism evidence="3 4">
    <name type="scientific">Frankliniella occidentalis</name>
    <name type="common">Western flower thrips</name>
    <name type="synonym">Euthrips occidentalis</name>
    <dbReference type="NCBI Taxonomy" id="133901"/>
    <lineage>
        <taxon>Eukaryota</taxon>
        <taxon>Metazoa</taxon>
        <taxon>Ecdysozoa</taxon>
        <taxon>Arthropoda</taxon>
        <taxon>Hexapoda</taxon>
        <taxon>Insecta</taxon>
        <taxon>Pterygota</taxon>
        <taxon>Neoptera</taxon>
        <taxon>Paraneoptera</taxon>
        <taxon>Thysanoptera</taxon>
        <taxon>Terebrantia</taxon>
        <taxon>Thripoidea</taxon>
        <taxon>Thripidae</taxon>
        <taxon>Frankliniella</taxon>
    </lineage>
</organism>
<sequence length="400" mass="44820">MQKNARNKKTEVSCKSIVVSVFFFLAFFCILGLLECFIRTHSYILRSVRSPPSTSAEALSALSFIIHCDMTETEMKVISTADVCIALPVPSVDSPSTHAEVISSSDSKWTWTIKMNALTVPFDRTLREARVYLSAIDKSLMSSTRLVKWGGSIEVSMIARKDDCYGVGKLPVIDRPLQTFYEVCRANFYTYSLPQEFKITIKLEVSNVIQLALKSKPSGGTACLLKSLDSFLLSGLMSDVKLCTEGQEIPAHRIILAARSEFFKAKFKPEWDGNTVDVNLDLPILEEMLRYMYTGSFGDDVDLVKLLIAADMYLVSDLREEVTERLKHNLSSNINNAASACCNLLKTSAANNSPSLWIVVLHYLKSHRDQVLKSKEWGEFQKTDRQTAAEAVLDMYNLPD</sequence>
<dbReference type="SMART" id="SM00225">
    <property type="entry name" value="BTB"/>
    <property type="match status" value="1"/>
</dbReference>
<evidence type="ECO:0000256" key="1">
    <source>
        <dbReference type="SAM" id="Phobius"/>
    </source>
</evidence>
<gene>
    <name evidence="4" type="primary">LOC113205923</name>
</gene>
<feature type="domain" description="BTB" evidence="2">
    <location>
        <begin position="238"/>
        <end position="295"/>
    </location>
</feature>